<sequence length="80" mass="9302">MSDSAEVSIITRRIHETMPIRRQIQRLNSVNAMHMLGHVPVAVEHGLRADCFRQKGESLDDWRERLKALLRQLIKERDAA</sequence>
<accession>A0A370DZ90</accession>
<name>A0A370DZ90_9GAMM</name>
<gene>
    <name evidence="1" type="ORF">DIZ79_04960</name>
</gene>
<dbReference type="Proteomes" id="UP000255508">
    <property type="component" value="Unassembled WGS sequence"/>
</dbReference>
<proteinExistence type="predicted"/>
<organism evidence="1 2">
    <name type="scientific">endosymbiont of Lamellibrachia luymesi</name>
    <dbReference type="NCBI Taxonomy" id="2200907"/>
    <lineage>
        <taxon>Bacteria</taxon>
        <taxon>Pseudomonadati</taxon>
        <taxon>Pseudomonadota</taxon>
        <taxon>Gammaproteobacteria</taxon>
        <taxon>sulfur-oxidizing symbionts</taxon>
    </lineage>
</organism>
<protein>
    <submittedName>
        <fullName evidence="1">Uncharacterized protein</fullName>
    </submittedName>
</protein>
<evidence type="ECO:0000313" key="2">
    <source>
        <dbReference type="Proteomes" id="UP000255508"/>
    </source>
</evidence>
<reference evidence="1 2" key="1">
    <citation type="journal article" date="2018" name="ISME J.">
        <title>Endosymbiont genomes yield clues of tubeworm success.</title>
        <authorList>
            <person name="Li Y."/>
            <person name="Liles M.R."/>
            <person name="Halanych K.M."/>
        </authorList>
    </citation>
    <scope>NUCLEOTIDE SEQUENCE [LARGE SCALE GENOMIC DNA]</scope>
    <source>
        <strain evidence="1">A1422</strain>
    </source>
</reference>
<comment type="caution">
    <text evidence="1">The sequence shown here is derived from an EMBL/GenBank/DDBJ whole genome shotgun (WGS) entry which is preliminary data.</text>
</comment>
<evidence type="ECO:0000313" key="1">
    <source>
        <dbReference type="EMBL" id="RDH91861.1"/>
    </source>
</evidence>
<dbReference type="AlphaFoldDB" id="A0A370DZ90"/>
<dbReference type="EMBL" id="QFXD01000093">
    <property type="protein sequence ID" value="RDH91861.1"/>
    <property type="molecule type" value="Genomic_DNA"/>
</dbReference>